<keyword evidence="2" id="KW-1185">Reference proteome</keyword>
<organism evidence="1 2">
    <name type="scientific">Larkinella terrae</name>
    <dbReference type="NCBI Taxonomy" id="2025311"/>
    <lineage>
        <taxon>Bacteria</taxon>
        <taxon>Pseudomonadati</taxon>
        <taxon>Bacteroidota</taxon>
        <taxon>Cytophagia</taxon>
        <taxon>Cytophagales</taxon>
        <taxon>Spirosomataceae</taxon>
        <taxon>Larkinella</taxon>
    </lineage>
</organism>
<dbReference type="AlphaFoldDB" id="A0A7K0EKF1"/>
<dbReference type="RefSeq" id="WP_154175705.1">
    <property type="nucleotide sequence ID" value="NZ_WJXZ01000007.1"/>
</dbReference>
<name>A0A7K0EKF1_9BACT</name>
<reference evidence="1 2" key="1">
    <citation type="journal article" date="2018" name="Antonie Van Leeuwenhoek">
        <title>Larkinella terrae sp. nov., isolated from soil on Jeju Island, South Korea.</title>
        <authorList>
            <person name="Ten L.N."/>
            <person name="Jeon J."/>
            <person name="Park S.J."/>
            <person name="Park S."/>
            <person name="Lee S.Y."/>
            <person name="Kim M.K."/>
            <person name="Jung H.Y."/>
        </authorList>
    </citation>
    <scope>NUCLEOTIDE SEQUENCE [LARGE SCALE GENOMIC DNA]</scope>
    <source>
        <strain evidence="1 2">KCTC 52001</strain>
    </source>
</reference>
<sequence length="104" mass="11767">MKLLVKVPFKLILNALHPGIFPHTLVPINYIGEKMFVAGFWRLIQEEKMPFTAQTGSFNFKPGCVRQIRGKELLLTPGGVQNDAGSGIKNRHNQNLKRIDYDGF</sequence>
<comment type="caution">
    <text evidence="1">The sequence shown here is derived from an EMBL/GenBank/DDBJ whole genome shotgun (WGS) entry which is preliminary data.</text>
</comment>
<protein>
    <submittedName>
        <fullName evidence="1">Uncharacterized protein</fullName>
    </submittedName>
</protein>
<proteinExistence type="predicted"/>
<dbReference type="EMBL" id="WJXZ01000007">
    <property type="protein sequence ID" value="MRS62323.1"/>
    <property type="molecule type" value="Genomic_DNA"/>
</dbReference>
<dbReference type="Proteomes" id="UP000441754">
    <property type="component" value="Unassembled WGS sequence"/>
</dbReference>
<accession>A0A7K0EKF1</accession>
<gene>
    <name evidence="1" type="ORF">GJJ30_13565</name>
</gene>
<evidence type="ECO:0000313" key="2">
    <source>
        <dbReference type="Proteomes" id="UP000441754"/>
    </source>
</evidence>
<evidence type="ECO:0000313" key="1">
    <source>
        <dbReference type="EMBL" id="MRS62323.1"/>
    </source>
</evidence>